<dbReference type="Proteomes" id="UP000004810">
    <property type="component" value="Unassembled WGS sequence"/>
</dbReference>
<sequence>NATIARRHLMTFNENSESESSMDITSSTSTASVTSSLPVSSNQAILAHQT</sequence>
<gene>
    <name evidence="2" type="ORF">WUBG_09788</name>
</gene>
<feature type="region of interest" description="Disordered" evidence="1">
    <location>
        <begin position="1"/>
        <end position="50"/>
    </location>
</feature>
<feature type="compositionally biased region" description="Low complexity" evidence="1">
    <location>
        <begin position="18"/>
        <end position="41"/>
    </location>
</feature>
<proteinExistence type="predicted"/>
<dbReference type="AlphaFoldDB" id="J9EQG5"/>
<evidence type="ECO:0000313" key="3">
    <source>
        <dbReference type="Proteomes" id="UP000004810"/>
    </source>
</evidence>
<comment type="caution">
    <text evidence="2">The sequence shown here is derived from an EMBL/GenBank/DDBJ whole genome shotgun (WGS) entry which is preliminary data.</text>
</comment>
<protein>
    <submittedName>
        <fullName evidence="2">Uncharacterized protein</fullName>
    </submittedName>
</protein>
<accession>J9EQG5</accession>
<dbReference type="EMBL" id="ADBV01005627">
    <property type="protein sequence ID" value="EJW79302.1"/>
    <property type="molecule type" value="Genomic_DNA"/>
</dbReference>
<evidence type="ECO:0000313" key="2">
    <source>
        <dbReference type="EMBL" id="EJW79302.1"/>
    </source>
</evidence>
<feature type="non-terminal residue" evidence="2">
    <location>
        <position position="1"/>
    </location>
</feature>
<evidence type="ECO:0000256" key="1">
    <source>
        <dbReference type="SAM" id="MobiDB-lite"/>
    </source>
</evidence>
<reference evidence="3" key="1">
    <citation type="submission" date="2012-08" db="EMBL/GenBank/DDBJ databases">
        <title>The Genome Sequence of Wuchereria bancrofti.</title>
        <authorList>
            <person name="Nutman T.B."/>
            <person name="Fink D.L."/>
            <person name="Russ C."/>
            <person name="Young S."/>
            <person name="Zeng Q."/>
            <person name="Koehrsen M."/>
            <person name="Alvarado L."/>
            <person name="Berlin A."/>
            <person name="Chapman S.B."/>
            <person name="Chen Z."/>
            <person name="Freedman E."/>
            <person name="Gellesch M."/>
            <person name="Goldberg J."/>
            <person name="Griggs A."/>
            <person name="Gujja S."/>
            <person name="Heilman E.R."/>
            <person name="Heiman D."/>
            <person name="Hepburn T."/>
            <person name="Howarth C."/>
            <person name="Jen D."/>
            <person name="Larson L."/>
            <person name="Lewis B."/>
            <person name="Mehta T."/>
            <person name="Park D."/>
            <person name="Pearson M."/>
            <person name="Roberts A."/>
            <person name="Saif S."/>
            <person name="Shea T."/>
            <person name="Shenoy N."/>
            <person name="Sisk P."/>
            <person name="Stolte C."/>
            <person name="Sykes S."/>
            <person name="Walk T."/>
            <person name="White J."/>
            <person name="Yandava C."/>
            <person name="Haas B."/>
            <person name="Henn M.R."/>
            <person name="Nusbaum C."/>
            <person name="Birren B."/>
        </authorList>
    </citation>
    <scope>NUCLEOTIDE SEQUENCE [LARGE SCALE GENOMIC DNA]</scope>
    <source>
        <strain evidence="3">NA</strain>
    </source>
</reference>
<organism evidence="2 3">
    <name type="scientific">Wuchereria bancrofti</name>
    <dbReference type="NCBI Taxonomy" id="6293"/>
    <lineage>
        <taxon>Eukaryota</taxon>
        <taxon>Metazoa</taxon>
        <taxon>Ecdysozoa</taxon>
        <taxon>Nematoda</taxon>
        <taxon>Chromadorea</taxon>
        <taxon>Rhabditida</taxon>
        <taxon>Spirurina</taxon>
        <taxon>Spiruromorpha</taxon>
        <taxon>Filarioidea</taxon>
        <taxon>Onchocercidae</taxon>
        <taxon>Wuchereria</taxon>
    </lineage>
</organism>
<name>J9EQG5_WUCBA</name>